<protein>
    <submittedName>
        <fullName evidence="1">Uncharacterized protein</fullName>
    </submittedName>
</protein>
<dbReference type="AlphaFoldDB" id="A0A2T0W001"/>
<name>A0A2T0W001_9RHOB</name>
<reference evidence="1 2" key="1">
    <citation type="submission" date="2018-03" db="EMBL/GenBank/DDBJ databases">
        <title>Genomic Encyclopedia of Archaeal and Bacterial Type Strains, Phase II (KMG-II): from individual species to whole genera.</title>
        <authorList>
            <person name="Goeker M."/>
        </authorList>
    </citation>
    <scope>NUCLEOTIDE SEQUENCE [LARGE SCALE GENOMIC DNA]</scope>
    <source>
        <strain evidence="1 2">DSM 101533</strain>
    </source>
</reference>
<evidence type="ECO:0000313" key="2">
    <source>
        <dbReference type="Proteomes" id="UP000238007"/>
    </source>
</evidence>
<organism evidence="1 2">
    <name type="scientific">Yoonia maritima</name>
    <dbReference type="NCBI Taxonomy" id="1435347"/>
    <lineage>
        <taxon>Bacteria</taxon>
        <taxon>Pseudomonadati</taxon>
        <taxon>Pseudomonadota</taxon>
        <taxon>Alphaproteobacteria</taxon>
        <taxon>Rhodobacterales</taxon>
        <taxon>Paracoccaceae</taxon>
        <taxon>Yoonia</taxon>
    </lineage>
</organism>
<proteinExistence type="predicted"/>
<keyword evidence="2" id="KW-1185">Reference proteome</keyword>
<accession>A0A2T0W001</accession>
<dbReference type="EMBL" id="PVTP01000004">
    <property type="protein sequence ID" value="PRY78136.1"/>
    <property type="molecule type" value="Genomic_DNA"/>
</dbReference>
<sequence>MLDVVLIALLSVVVVIGSPLSNARGQAAVQLIVKNARNGANAAFPRCKNRQP</sequence>
<dbReference type="Proteomes" id="UP000238007">
    <property type="component" value="Unassembled WGS sequence"/>
</dbReference>
<comment type="caution">
    <text evidence="1">The sequence shown here is derived from an EMBL/GenBank/DDBJ whole genome shotgun (WGS) entry which is preliminary data.</text>
</comment>
<gene>
    <name evidence="1" type="ORF">CLV80_10499</name>
</gene>
<evidence type="ECO:0000313" key="1">
    <source>
        <dbReference type="EMBL" id="PRY78136.1"/>
    </source>
</evidence>